<dbReference type="Gene3D" id="3.30.160.390">
    <property type="entry name" value="Integrase, DNA-binding domain"/>
    <property type="match status" value="1"/>
</dbReference>
<dbReference type="PROSITE" id="PS51898">
    <property type="entry name" value="TYR_RECOMBINASE"/>
    <property type="match status" value="1"/>
</dbReference>
<feature type="compositionally biased region" description="Basic and acidic residues" evidence="5">
    <location>
        <begin position="73"/>
        <end position="84"/>
    </location>
</feature>
<accession>A0A540VMU5</accession>
<dbReference type="Gene3D" id="1.10.150.130">
    <property type="match status" value="1"/>
</dbReference>
<evidence type="ECO:0000256" key="1">
    <source>
        <dbReference type="ARBA" id="ARBA00008857"/>
    </source>
</evidence>
<feature type="domain" description="Tyr recombinase" evidence="6">
    <location>
        <begin position="213"/>
        <end position="389"/>
    </location>
</feature>
<dbReference type="CDD" id="cd00801">
    <property type="entry name" value="INT_P4_C"/>
    <property type="match status" value="1"/>
</dbReference>
<dbReference type="Pfam" id="PF13356">
    <property type="entry name" value="Arm-DNA-bind_3"/>
    <property type="match status" value="1"/>
</dbReference>
<protein>
    <submittedName>
        <fullName evidence="7">DUF4102 domain-containing protein</fullName>
    </submittedName>
</protein>
<keyword evidence="4" id="KW-0233">DNA recombination</keyword>
<dbReference type="GO" id="GO:0003677">
    <property type="term" value="F:DNA binding"/>
    <property type="evidence" value="ECO:0007669"/>
    <property type="project" value="UniProtKB-KW"/>
</dbReference>
<dbReference type="PANTHER" id="PTHR30629">
    <property type="entry name" value="PROPHAGE INTEGRASE"/>
    <property type="match status" value="1"/>
</dbReference>
<dbReference type="InterPro" id="IPR013762">
    <property type="entry name" value="Integrase-like_cat_sf"/>
</dbReference>
<evidence type="ECO:0000256" key="2">
    <source>
        <dbReference type="ARBA" id="ARBA00022908"/>
    </source>
</evidence>
<dbReference type="InterPro" id="IPR010998">
    <property type="entry name" value="Integrase_recombinase_N"/>
</dbReference>
<evidence type="ECO:0000256" key="5">
    <source>
        <dbReference type="SAM" id="MobiDB-lite"/>
    </source>
</evidence>
<dbReference type="InterPro" id="IPR038488">
    <property type="entry name" value="Integrase_DNA-bd_sf"/>
</dbReference>
<evidence type="ECO:0000313" key="7">
    <source>
        <dbReference type="EMBL" id="TQE98085.1"/>
    </source>
</evidence>
<dbReference type="GO" id="GO:0015074">
    <property type="term" value="P:DNA integration"/>
    <property type="evidence" value="ECO:0007669"/>
    <property type="project" value="UniProtKB-KW"/>
</dbReference>
<dbReference type="Pfam" id="PF22022">
    <property type="entry name" value="Phage_int_M"/>
    <property type="match status" value="1"/>
</dbReference>
<proteinExistence type="inferred from homology"/>
<organism evidence="7 8">
    <name type="scientific">Spiribacter salinus</name>
    <dbReference type="NCBI Taxonomy" id="1335746"/>
    <lineage>
        <taxon>Bacteria</taxon>
        <taxon>Pseudomonadati</taxon>
        <taxon>Pseudomonadota</taxon>
        <taxon>Gammaproteobacteria</taxon>
        <taxon>Chromatiales</taxon>
        <taxon>Ectothiorhodospiraceae</taxon>
        <taxon>Spiribacter</taxon>
    </lineage>
</organism>
<reference evidence="7 8" key="1">
    <citation type="submission" date="2019-06" db="EMBL/GenBank/DDBJ databases">
        <title>Metagenome assembled Genome of Spiribacter salinus SL48-SHIP from the microbial mat of Salt Lake 48 (Novosibirsk region, Russia).</title>
        <authorList>
            <person name="Shipova A."/>
            <person name="Rozanov A.S."/>
            <person name="Bryanskaya A.V."/>
            <person name="Peltek S.E."/>
        </authorList>
    </citation>
    <scope>NUCLEOTIDE SEQUENCE [LARGE SCALE GENOMIC DNA]</scope>
    <source>
        <strain evidence="7">SL48-SHIP-2</strain>
    </source>
</reference>
<dbReference type="Pfam" id="PF00589">
    <property type="entry name" value="Phage_integrase"/>
    <property type="match status" value="1"/>
</dbReference>
<dbReference type="EMBL" id="VIFK01000285">
    <property type="protein sequence ID" value="TQE98085.1"/>
    <property type="molecule type" value="Genomic_DNA"/>
</dbReference>
<evidence type="ECO:0000256" key="4">
    <source>
        <dbReference type="ARBA" id="ARBA00023172"/>
    </source>
</evidence>
<dbReference type="InterPro" id="IPR050808">
    <property type="entry name" value="Phage_Integrase"/>
</dbReference>
<comment type="caution">
    <text evidence="7">The sequence shown here is derived from an EMBL/GenBank/DDBJ whole genome shotgun (WGS) entry which is preliminary data.</text>
</comment>
<dbReference type="InterPro" id="IPR025166">
    <property type="entry name" value="Integrase_DNA_bind_dom"/>
</dbReference>
<dbReference type="InterPro" id="IPR011010">
    <property type="entry name" value="DNA_brk_join_enz"/>
</dbReference>
<keyword evidence="3" id="KW-0238">DNA-binding</keyword>
<dbReference type="InterPro" id="IPR053876">
    <property type="entry name" value="Phage_int_M"/>
</dbReference>
<dbReference type="SUPFAM" id="SSF56349">
    <property type="entry name" value="DNA breaking-rejoining enzymes"/>
    <property type="match status" value="1"/>
</dbReference>
<dbReference type="GO" id="GO:0006310">
    <property type="term" value="P:DNA recombination"/>
    <property type="evidence" value="ECO:0007669"/>
    <property type="project" value="UniProtKB-KW"/>
</dbReference>
<comment type="similarity">
    <text evidence="1">Belongs to the 'phage' integrase family.</text>
</comment>
<feature type="region of interest" description="Disordered" evidence="5">
    <location>
        <begin position="1"/>
        <end position="24"/>
    </location>
</feature>
<feature type="region of interest" description="Disordered" evidence="5">
    <location>
        <begin position="67"/>
        <end position="102"/>
    </location>
</feature>
<keyword evidence="2" id="KW-0229">DNA integration</keyword>
<gene>
    <name evidence="7" type="ORF">FKY71_15670</name>
</gene>
<evidence type="ECO:0000313" key="8">
    <source>
        <dbReference type="Proteomes" id="UP000315400"/>
    </source>
</evidence>
<name>A0A540VMU5_9GAMM</name>
<evidence type="ECO:0000259" key="6">
    <source>
        <dbReference type="PROSITE" id="PS51898"/>
    </source>
</evidence>
<dbReference type="PANTHER" id="PTHR30629:SF2">
    <property type="entry name" value="PROPHAGE INTEGRASE INTS-RELATED"/>
    <property type="match status" value="1"/>
</dbReference>
<evidence type="ECO:0000256" key="3">
    <source>
        <dbReference type="ARBA" id="ARBA00023125"/>
    </source>
</evidence>
<dbReference type="InterPro" id="IPR002104">
    <property type="entry name" value="Integrase_catalytic"/>
</dbReference>
<dbReference type="AlphaFoldDB" id="A0A540VMU5"/>
<dbReference type="Proteomes" id="UP000315400">
    <property type="component" value="Unassembled WGS sequence"/>
</dbReference>
<sequence>MGLTAKQIEAARPGAGPERMSDGNGLYLRVYKSGRKAFQVRLDEDGKTRWVTLGNFPDMALKEARRAAALARAGEEPGQERLPDTPESPPASNASPALADEVTDMPTLREFARVWFERKKPGLSNGKHVNQNWQTLRDFVLPDLGDMRLDQIRQRDIVRALDPVWREKHETARRTLGRVNEIYELAKVQELVEVNPADFSLKAAFGPYRRQHKHHAALPFEQVPAFWVWLQDAPCDEMTRQLAMLLILTAKRTKEARSARWSDFHADRTIWVTSQERMKMRRPHRVPLVRQTRVIIDNLDLIRPTGTDHVFGKPRSKTGVISENAALNLVQKFDPDITMHGFRASFRTWARKRGRYGFDVMELALAHEKDQLTAAYERDDLLEERRPMMADWADFVTTGEDPASLRAQLADKGGR</sequence>
<dbReference type="Gene3D" id="1.10.443.10">
    <property type="entry name" value="Intergrase catalytic core"/>
    <property type="match status" value="1"/>
</dbReference>